<dbReference type="PANTHER" id="PTHR43584:SF8">
    <property type="entry name" value="N-ACETYLMURAMATE ALPHA-1-PHOSPHATE URIDYLYLTRANSFERASE"/>
    <property type="match status" value="1"/>
</dbReference>
<name>A0ABU1N1D5_9CAUL</name>
<evidence type="ECO:0000313" key="6">
    <source>
        <dbReference type="Proteomes" id="UP001262754"/>
    </source>
</evidence>
<dbReference type="Gene3D" id="3.90.550.10">
    <property type="entry name" value="Spore Coat Polysaccharide Biosynthesis Protein SpsA, Chain A"/>
    <property type="match status" value="1"/>
</dbReference>
<evidence type="ECO:0000256" key="2">
    <source>
        <dbReference type="ARBA" id="ARBA00022695"/>
    </source>
</evidence>
<dbReference type="CDD" id="cd06422">
    <property type="entry name" value="NTP_transferase_like_1"/>
    <property type="match status" value="1"/>
</dbReference>
<gene>
    <name evidence="5" type="ORF">J2800_002873</name>
</gene>
<dbReference type="EC" id="2.7.7.-" evidence="5"/>
<dbReference type="Proteomes" id="UP001262754">
    <property type="component" value="Unassembled WGS sequence"/>
</dbReference>
<keyword evidence="2 5" id="KW-0548">Nucleotidyltransferase</keyword>
<proteinExistence type="predicted"/>
<dbReference type="InterPro" id="IPR054913">
    <property type="entry name" value="MurNAcPUrMurU"/>
</dbReference>
<dbReference type="InterPro" id="IPR025877">
    <property type="entry name" value="MobA-like_NTP_Trfase"/>
</dbReference>
<dbReference type="PANTHER" id="PTHR43584">
    <property type="entry name" value="NUCLEOTIDYL TRANSFERASE"/>
    <property type="match status" value="1"/>
</dbReference>
<dbReference type="Pfam" id="PF12804">
    <property type="entry name" value="NTP_transf_3"/>
    <property type="match status" value="1"/>
</dbReference>
<dbReference type="SUPFAM" id="SSF53448">
    <property type="entry name" value="Nucleotide-diphospho-sugar transferases"/>
    <property type="match status" value="1"/>
</dbReference>
<comment type="caution">
    <text evidence="5">The sequence shown here is derived from an EMBL/GenBank/DDBJ whole genome shotgun (WGS) entry which is preliminary data.</text>
</comment>
<dbReference type="GO" id="GO:0016779">
    <property type="term" value="F:nucleotidyltransferase activity"/>
    <property type="evidence" value="ECO:0007669"/>
    <property type="project" value="UniProtKB-KW"/>
</dbReference>
<accession>A0ABU1N1D5</accession>
<keyword evidence="1 5" id="KW-0808">Transferase</keyword>
<evidence type="ECO:0000313" key="5">
    <source>
        <dbReference type="EMBL" id="MDR6532117.1"/>
    </source>
</evidence>
<dbReference type="InterPro" id="IPR050065">
    <property type="entry name" value="GlmU-like"/>
</dbReference>
<keyword evidence="6" id="KW-1185">Reference proteome</keyword>
<dbReference type="InterPro" id="IPR029044">
    <property type="entry name" value="Nucleotide-diphossugar_trans"/>
</dbReference>
<dbReference type="RefSeq" id="WP_310032510.1">
    <property type="nucleotide sequence ID" value="NZ_JAVDRL010000008.1"/>
</dbReference>
<evidence type="ECO:0000256" key="3">
    <source>
        <dbReference type="ARBA" id="ARBA00022842"/>
    </source>
</evidence>
<dbReference type="EMBL" id="JAVDRL010000008">
    <property type="protein sequence ID" value="MDR6532117.1"/>
    <property type="molecule type" value="Genomic_DNA"/>
</dbReference>
<dbReference type="NCBIfam" id="NF045697">
    <property type="entry name" value="MurNAcPUrMurU"/>
    <property type="match status" value="1"/>
</dbReference>
<organism evidence="5 6">
    <name type="scientific">Caulobacter rhizosphaerae</name>
    <dbReference type="NCBI Taxonomy" id="2010972"/>
    <lineage>
        <taxon>Bacteria</taxon>
        <taxon>Pseudomonadati</taxon>
        <taxon>Pseudomonadota</taxon>
        <taxon>Alphaproteobacteria</taxon>
        <taxon>Caulobacterales</taxon>
        <taxon>Caulobacteraceae</taxon>
        <taxon>Caulobacter</taxon>
    </lineage>
</organism>
<evidence type="ECO:0000259" key="4">
    <source>
        <dbReference type="Pfam" id="PF12804"/>
    </source>
</evidence>
<keyword evidence="3" id="KW-0460">Magnesium</keyword>
<sequence>MSGPLNQAPKVAMVLAAGLGTRMRPLTDDRPKALVEVGGKALIDHMLDRLAAAGVETAVVNVHYFADRLEQHLARRAATHPLPRIVISDERPQALETGGGVKHALPLLGDAPIWVANIDSVWIEDASAIEAVARAWDPERMDVCLMLASTAGSLGFHDSGDVFLADDGGVRFKDPGETAPLVYVGVHICKPQVVADGPDGPFSLTPIWKALAVDHRVHGVAPAGVWMHVGDPQARDAAEARLGGHGPAGST</sequence>
<reference evidence="5 6" key="1">
    <citation type="submission" date="2023-07" db="EMBL/GenBank/DDBJ databases">
        <title>Sorghum-associated microbial communities from plants grown in Nebraska, USA.</title>
        <authorList>
            <person name="Schachtman D."/>
        </authorList>
    </citation>
    <scope>NUCLEOTIDE SEQUENCE [LARGE SCALE GENOMIC DNA]</scope>
    <source>
        <strain evidence="5 6">DS2154</strain>
    </source>
</reference>
<feature type="domain" description="MobA-like NTP transferase" evidence="4">
    <location>
        <begin position="12"/>
        <end position="145"/>
    </location>
</feature>
<protein>
    <submittedName>
        <fullName evidence="5">MurNAc alpha-1-phosphate uridylyltransferase</fullName>
        <ecNumber evidence="5">2.7.7.-</ecNumber>
    </submittedName>
</protein>
<evidence type="ECO:0000256" key="1">
    <source>
        <dbReference type="ARBA" id="ARBA00022679"/>
    </source>
</evidence>